<dbReference type="Pfam" id="PF02826">
    <property type="entry name" value="2-Hacid_dh_C"/>
    <property type="match status" value="1"/>
</dbReference>
<dbReference type="InterPro" id="IPR006140">
    <property type="entry name" value="D-isomer_DH_NAD-bd"/>
</dbReference>
<dbReference type="STRING" id="187868.SAMN05192589_12424"/>
<evidence type="ECO:0000259" key="3">
    <source>
        <dbReference type="Pfam" id="PF02826"/>
    </source>
</evidence>
<dbReference type="AlphaFoldDB" id="A0A1G7ESC3"/>
<dbReference type="RefSeq" id="WP_092746022.1">
    <property type="nucleotide sequence ID" value="NZ_FMZC01000024.1"/>
</dbReference>
<name>A0A1G7ESC3_9BURK</name>
<organism evidence="4 5">
    <name type="scientific">Paracidovorax valerianellae</name>
    <dbReference type="NCBI Taxonomy" id="187868"/>
    <lineage>
        <taxon>Bacteria</taxon>
        <taxon>Pseudomonadati</taxon>
        <taxon>Pseudomonadota</taxon>
        <taxon>Betaproteobacteria</taxon>
        <taxon>Burkholderiales</taxon>
        <taxon>Comamonadaceae</taxon>
        <taxon>Paracidovorax</taxon>
    </lineage>
</organism>
<sequence length="316" mass="34525">MPTTTTTTTTFLYKSDPVRGRQWAGVFRERAPEIDFRIWPDIGDAAQVRFLAAWEPPQDLATRFPQLQVLFSSGAGVDQFDFAALPPALPVVRMVEPGIVQGMVEYVTHAVLGLHRDMPQYRRQQQQGEWRALPVRPASSRRVGVLGLGSLGQAVLEQLRGLGFDCAGWSRSRHDIGGVQCHAGPQELPAFLARTDVLVCLLPLTDATRGFLNKDLFAQLPEGAGLVHVGRGPHLVEADLLAALAVGQIGDAVLDVADPEPLPPSHAFWRHPRIQLTPHIASMTQPLSAAGVVIDNLRRFHAGEPMVGLVDRSRGY</sequence>
<dbReference type="EMBL" id="FMZC01000024">
    <property type="protein sequence ID" value="SDE66527.1"/>
    <property type="molecule type" value="Genomic_DNA"/>
</dbReference>
<accession>A0A1G7ESC3</accession>
<dbReference type="OrthoDB" id="9787219at2"/>
<feature type="domain" description="D-isomer specific 2-hydroxyacid dehydrogenase NAD-binding" evidence="3">
    <location>
        <begin position="110"/>
        <end position="281"/>
    </location>
</feature>
<dbReference type="InterPro" id="IPR036291">
    <property type="entry name" value="NAD(P)-bd_dom_sf"/>
</dbReference>
<dbReference type="PANTHER" id="PTHR43333:SF1">
    <property type="entry name" value="D-ISOMER SPECIFIC 2-HYDROXYACID DEHYDROGENASE NAD-BINDING DOMAIN-CONTAINING PROTEIN"/>
    <property type="match status" value="1"/>
</dbReference>
<dbReference type="SUPFAM" id="SSF52283">
    <property type="entry name" value="Formate/glycerate dehydrogenase catalytic domain-like"/>
    <property type="match status" value="1"/>
</dbReference>
<keyword evidence="2" id="KW-0520">NAD</keyword>
<dbReference type="Gene3D" id="3.40.50.720">
    <property type="entry name" value="NAD(P)-binding Rossmann-like Domain"/>
    <property type="match status" value="2"/>
</dbReference>
<dbReference type="Proteomes" id="UP000198781">
    <property type="component" value="Unassembled WGS sequence"/>
</dbReference>
<keyword evidence="1" id="KW-0560">Oxidoreductase</keyword>
<dbReference type="CDD" id="cd12164">
    <property type="entry name" value="GDH_like_2"/>
    <property type="match status" value="1"/>
</dbReference>
<reference evidence="4 5" key="1">
    <citation type="submission" date="2016-10" db="EMBL/GenBank/DDBJ databases">
        <authorList>
            <person name="de Groot N.N."/>
        </authorList>
    </citation>
    <scope>NUCLEOTIDE SEQUENCE [LARGE SCALE GENOMIC DNA]</scope>
    <source>
        <strain evidence="4 5">DSM 16619</strain>
    </source>
</reference>
<evidence type="ECO:0000256" key="1">
    <source>
        <dbReference type="ARBA" id="ARBA00023002"/>
    </source>
</evidence>
<gene>
    <name evidence="4" type="ORF">SAMN05192589_12424</name>
</gene>
<keyword evidence="5" id="KW-1185">Reference proteome</keyword>
<dbReference type="PANTHER" id="PTHR43333">
    <property type="entry name" value="2-HACID_DH_C DOMAIN-CONTAINING PROTEIN"/>
    <property type="match status" value="1"/>
</dbReference>
<protein>
    <submittedName>
        <fullName evidence="4">Glyoxylate/hydroxypyruvate reductase A</fullName>
    </submittedName>
</protein>
<evidence type="ECO:0000256" key="2">
    <source>
        <dbReference type="ARBA" id="ARBA00023027"/>
    </source>
</evidence>
<evidence type="ECO:0000313" key="5">
    <source>
        <dbReference type="Proteomes" id="UP000198781"/>
    </source>
</evidence>
<dbReference type="GO" id="GO:0051287">
    <property type="term" value="F:NAD binding"/>
    <property type="evidence" value="ECO:0007669"/>
    <property type="project" value="InterPro"/>
</dbReference>
<proteinExistence type="predicted"/>
<evidence type="ECO:0000313" key="4">
    <source>
        <dbReference type="EMBL" id="SDE66527.1"/>
    </source>
</evidence>
<dbReference type="GO" id="GO:0016491">
    <property type="term" value="F:oxidoreductase activity"/>
    <property type="evidence" value="ECO:0007669"/>
    <property type="project" value="UniProtKB-KW"/>
</dbReference>
<dbReference type="SUPFAM" id="SSF51735">
    <property type="entry name" value="NAD(P)-binding Rossmann-fold domains"/>
    <property type="match status" value="1"/>
</dbReference>
<keyword evidence="4" id="KW-0670">Pyruvate</keyword>